<evidence type="ECO:0000313" key="2">
    <source>
        <dbReference type="EMBL" id="RVT51546.1"/>
    </source>
</evidence>
<comment type="caution">
    <text evidence="2">The sequence shown here is derived from an EMBL/GenBank/DDBJ whole genome shotgun (WGS) entry which is preliminary data.</text>
</comment>
<dbReference type="EMBL" id="SACT01000003">
    <property type="protein sequence ID" value="RVT51546.1"/>
    <property type="molecule type" value="Genomic_DNA"/>
</dbReference>
<accession>A0A437JVW7</accession>
<dbReference type="Proteomes" id="UP000288178">
    <property type="component" value="Unassembled WGS sequence"/>
</dbReference>
<dbReference type="PANTHER" id="PTHR38765:SF1">
    <property type="entry name" value="DUF484 DOMAIN-CONTAINING PROTEIN"/>
    <property type="match status" value="1"/>
</dbReference>
<dbReference type="Pfam" id="PF04340">
    <property type="entry name" value="DUF484"/>
    <property type="match status" value="1"/>
</dbReference>
<protein>
    <submittedName>
        <fullName evidence="2">DUF484 family protein</fullName>
    </submittedName>
</protein>
<feature type="coiled-coil region" evidence="1">
    <location>
        <begin position="43"/>
        <end position="70"/>
    </location>
</feature>
<name>A0A437JVW7_9BURK</name>
<sequence>MSIEGITEADIANYLAQTPGFFERHAELLASIQLTSPHGQRAVSLQERQMEMLRERIKGLERKIVEMIRHGQENVVIADRLHRWMRAILLTPVPRTLPGVLLSTLQHEFMIPQAALRLWALPGGFEGEDFAQPVSDDARTFAASLTLPYCGLNAGFEAAGWLDQPASMAMIPLRDHRSDGADACFGLLVLGSPDPTRYAADMGTEFLVRIGEIASAGLSRLLVN</sequence>
<dbReference type="OrthoDB" id="8525200at2"/>
<evidence type="ECO:0000313" key="3">
    <source>
        <dbReference type="Proteomes" id="UP000288178"/>
    </source>
</evidence>
<gene>
    <name evidence="2" type="ORF">ENE75_12045</name>
</gene>
<dbReference type="Gene3D" id="3.30.450.40">
    <property type="match status" value="1"/>
</dbReference>
<organism evidence="2 3">
    <name type="scientific">Rubrivivax albus</name>
    <dbReference type="NCBI Taxonomy" id="2499835"/>
    <lineage>
        <taxon>Bacteria</taxon>
        <taxon>Pseudomonadati</taxon>
        <taxon>Pseudomonadota</taxon>
        <taxon>Betaproteobacteria</taxon>
        <taxon>Burkholderiales</taxon>
        <taxon>Sphaerotilaceae</taxon>
        <taxon>Rubrivivax</taxon>
    </lineage>
</organism>
<dbReference type="InterPro" id="IPR029016">
    <property type="entry name" value="GAF-like_dom_sf"/>
</dbReference>
<dbReference type="InterPro" id="IPR007435">
    <property type="entry name" value="DUF484"/>
</dbReference>
<proteinExistence type="predicted"/>
<dbReference type="PANTHER" id="PTHR38765">
    <property type="entry name" value="DUF484 DOMAIN-CONTAINING PROTEIN"/>
    <property type="match status" value="1"/>
</dbReference>
<keyword evidence="3" id="KW-1185">Reference proteome</keyword>
<evidence type="ECO:0000256" key="1">
    <source>
        <dbReference type="SAM" id="Coils"/>
    </source>
</evidence>
<dbReference type="RefSeq" id="WP_128198547.1">
    <property type="nucleotide sequence ID" value="NZ_SACT01000003.1"/>
</dbReference>
<keyword evidence="1" id="KW-0175">Coiled coil</keyword>
<dbReference type="AlphaFoldDB" id="A0A437JVW7"/>
<reference evidence="2 3" key="1">
    <citation type="submission" date="2019-01" db="EMBL/GenBank/DDBJ databases">
        <authorList>
            <person name="Chen W.-M."/>
        </authorList>
    </citation>
    <scope>NUCLEOTIDE SEQUENCE [LARGE SCALE GENOMIC DNA]</scope>
    <source>
        <strain evidence="2 3">ICH-3</strain>
    </source>
</reference>